<dbReference type="InterPro" id="IPR015943">
    <property type="entry name" value="WD40/YVTN_repeat-like_dom_sf"/>
</dbReference>
<keyword evidence="2 7" id="KW-0853">WD repeat</keyword>
<evidence type="ECO:0000256" key="2">
    <source>
        <dbReference type="ARBA" id="ARBA00022574"/>
    </source>
</evidence>
<evidence type="ECO:0000256" key="5">
    <source>
        <dbReference type="ARBA" id="ARBA00022776"/>
    </source>
</evidence>
<dbReference type="Proteomes" id="UP000324222">
    <property type="component" value="Unassembled WGS sequence"/>
</dbReference>
<proteinExistence type="inferred from homology"/>
<dbReference type="InterPro" id="IPR033010">
    <property type="entry name" value="Cdc20/Fizzy"/>
</dbReference>
<evidence type="ECO:0000256" key="4">
    <source>
        <dbReference type="ARBA" id="ARBA00022737"/>
    </source>
</evidence>
<keyword evidence="6" id="KW-0131">Cell cycle</keyword>
<dbReference type="AlphaFoldDB" id="A0A5B7HV85"/>
<feature type="repeat" description="WD" evidence="7">
    <location>
        <begin position="65"/>
        <end position="99"/>
    </location>
</feature>
<accession>A0A5B7HV85</accession>
<comment type="similarity">
    <text evidence="1">Belongs to the WD repeat CDC20/Fizzy family.</text>
</comment>
<dbReference type="Pfam" id="PF24807">
    <property type="entry name" value="WD40_CDC20-Fz"/>
    <property type="match status" value="1"/>
</dbReference>
<reference evidence="9 10" key="1">
    <citation type="submission" date="2019-05" db="EMBL/GenBank/DDBJ databases">
        <title>Another draft genome of Portunus trituberculatus and its Hox gene families provides insights of decapod evolution.</title>
        <authorList>
            <person name="Jeong J.-H."/>
            <person name="Song I."/>
            <person name="Kim S."/>
            <person name="Choi T."/>
            <person name="Kim D."/>
            <person name="Ryu S."/>
            <person name="Kim W."/>
        </authorList>
    </citation>
    <scope>NUCLEOTIDE SEQUENCE [LARGE SCALE GENOMIC DNA]</scope>
    <source>
        <tissue evidence="9">Muscle</tissue>
    </source>
</reference>
<evidence type="ECO:0000256" key="6">
    <source>
        <dbReference type="ARBA" id="ARBA00023306"/>
    </source>
</evidence>
<dbReference type="EMBL" id="VSRR010037271">
    <property type="protein sequence ID" value="MPC73669.1"/>
    <property type="molecule type" value="Genomic_DNA"/>
</dbReference>
<dbReference type="PROSITE" id="PS50294">
    <property type="entry name" value="WD_REPEATS_REGION"/>
    <property type="match status" value="1"/>
</dbReference>
<dbReference type="GO" id="GO:1990757">
    <property type="term" value="F:ubiquitin ligase activator activity"/>
    <property type="evidence" value="ECO:0007669"/>
    <property type="project" value="TreeGrafter"/>
</dbReference>
<feature type="repeat" description="WD" evidence="7">
    <location>
        <begin position="188"/>
        <end position="220"/>
    </location>
</feature>
<dbReference type="GO" id="GO:0051301">
    <property type="term" value="P:cell division"/>
    <property type="evidence" value="ECO:0007669"/>
    <property type="project" value="UniProtKB-KW"/>
</dbReference>
<evidence type="ECO:0000256" key="1">
    <source>
        <dbReference type="ARBA" id="ARBA00006445"/>
    </source>
</evidence>
<dbReference type="GO" id="GO:0031145">
    <property type="term" value="P:anaphase-promoting complex-dependent catabolic process"/>
    <property type="evidence" value="ECO:0007669"/>
    <property type="project" value="TreeGrafter"/>
</dbReference>
<gene>
    <name evidence="9" type="primary">Cdc20_0</name>
    <name evidence="9" type="ORF">E2C01_068005</name>
</gene>
<dbReference type="SUPFAM" id="SSF50978">
    <property type="entry name" value="WD40 repeat-like"/>
    <property type="match status" value="1"/>
</dbReference>
<evidence type="ECO:0000256" key="7">
    <source>
        <dbReference type="PROSITE-ProRule" id="PRU00221"/>
    </source>
</evidence>
<dbReference type="InterPro" id="IPR036322">
    <property type="entry name" value="WD40_repeat_dom_sf"/>
</dbReference>
<evidence type="ECO:0000313" key="9">
    <source>
        <dbReference type="EMBL" id="MPC73669.1"/>
    </source>
</evidence>
<evidence type="ECO:0000259" key="8">
    <source>
        <dbReference type="Pfam" id="PF24807"/>
    </source>
</evidence>
<dbReference type="SMART" id="SM00320">
    <property type="entry name" value="WD40"/>
    <property type="match status" value="4"/>
</dbReference>
<protein>
    <submittedName>
        <fullName evidence="9">Cell division cycle protein 20</fullName>
    </submittedName>
</protein>
<organism evidence="9 10">
    <name type="scientific">Portunus trituberculatus</name>
    <name type="common">Swimming crab</name>
    <name type="synonym">Neptunus trituberculatus</name>
    <dbReference type="NCBI Taxonomy" id="210409"/>
    <lineage>
        <taxon>Eukaryota</taxon>
        <taxon>Metazoa</taxon>
        <taxon>Ecdysozoa</taxon>
        <taxon>Arthropoda</taxon>
        <taxon>Crustacea</taxon>
        <taxon>Multicrustacea</taxon>
        <taxon>Malacostraca</taxon>
        <taxon>Eumalacostraca</taxon>
        <taxon>Eucarida</taxon>
        <taxon>Decapoda</taxon>
        <taxon>Pleocyemata</taxon>
        <taxon>Brachyura</taxon>
        <taxon>Eubrachyura</taxon>
        <taxon>Portunoidea</taxon>
        <taxon>Portunidae</taxon>
        <taxon>Portuninae</taxon>
        <taxon>Portunus</taxon>
    </lineage>
</organism>
<keyword evidence="5" id="KW-0498">Mitosis</keyword>
<sequence length="250" mass="27571">MGDHQNRVSSLSWNAYILSSGSRSGQIFHHDVRVADHHVATLQGHTQVRASPVVVVVWPRDVLEVCGLKWSTDGRLLASGANDNQVIIWEKTATSPLHTFTAHQSAIKALAWSPWQSNILATGGGMADRTIRLWNCSTGLCLKDITTTSQVSSILWSTHYKEIISGHGFSNNHLTIWKYPSMAKVVDLTGHTGRVLELCLSPDGQVVASAAADETIRMWKCWAMDKKDKKQTDASKNHPISALARARTIR</sequence>
<dbReference type="GO" id="GO:0010997">
    <property type="term" value="F:anaphase-promoting complex binding"/>
    <property type="evidence" value="ECO:0007669"/>
    <property type="project" value="InterPro"/>
</dbReference>
<keyword evidence="4" id="KW-0677">Repeat</keyword>
<evidence type="ECO:0000256" key="3">
    <source>
        <dbReference type="ARBA" id="ARBA00022618"/>
    </source>
</evidence>
<dbReference type="OrthoDB" id="10263272at2759"/>
<dbReference type="Gene3D" id="2.130.10.10">
    <property type="entry name" value="YVTN repeat-like/Quinoprotein amine dehydrogenase"/>
    <property type="match status" value="1"/>
</dbReference>
<feature type="domain" description="CDC20/Fizzy WD40" evidence="8">
    <location>
        <begin position="3"/>
        <end position="219"/>
    </location>
</feature>
<keyword evidence="3 9" id="KW-0132">Cell division</keyword>
<dbReference type="PANTHER" id="PTHR19918:SF8">
    <property type="entry name" value="FI02843P"/>
    <property type="match status" value="1"/>
</dbReference>
<name>A0A5B7HV85_PORTR</name>
<dbReference type="GO" id="GO:0005680">
    <property type="term" value="C:anaphase-promoting complex"/>
    <property type="evidence" value="ECO:0007669"/>
    <property type="project" value="TreeGrafter"/>
</dbReference>
<keyword evidence="10" id="KW-1185">Reference proteome</keyword>
<dbReference type="GO" id="GO:1905786">
    <property type="term" value="P:positive regulation of anaphase-promoting complex-dependent catabolic process"/>
    <property type="evidence" value="ECO:0007669"/>
    <property type="project" value="TreeGrafter"/>
</dbReference>
<dbReference type="InterPro" id="IPR056150">
    <property type="entry name" value="WD40_CDC20-Fz"/>
</dbReference>
<dbReference type="InterPro" id="IPR001680">
    <property type="entry name" value="WD40_rpt"/>
</dbReference>
<dbReference type="PROSITE" id="PS50082">
    <property type="entry name" value="WD_REPEATS_2"/>
    <property type="match status" value="2"/>
</dbReference>
<comment type="caution">
    <text evidence="9">The sequence shown here is derived from an EMBL/GenBank/DDBJ whole genome shotgun (WGS) entry which is preliminary data.</text>
</comment>
<dbReference type="PANTHER" id="PTHR19918">
    <property type="entry name" value="CELL DIVISION CYCLE 20 CDC20 FIZZY -RELATED"/>
    <property type="match status" value="1"/>
</dbReference>
<evidence type="ECO:0000313" key="10">
    <source>
        <dbReference type="Proteomes" id="UP000324222"/>
    </source>
</evidence>